<evidence type="ECO:0000256" key="2">
    <source>
        <dbReference type="SAM" id="Phobius"/>
    </source>
</evidence>
<evidence type="ECO:0008006" key="4">
    <source>
        <dbReference type="Google" id="ProtNLM"/>
    </source>
</evidence>
<reference evidence="3" key="1">
    <citation type="submission" date="2018-06" db="EMBL/GenBank/DDBJ databases">
        <authorList>
            <person name="Zhirakovskaya E."/>
        </authorList>
    </citation>
    <scope>NUCLEOTIDE SEQUENCE</scope>
</reference>
<dbReference type="GO" id="GO:0090313">
    <property type="term" value="P:regulation of protein targeting to membrane"/>
    <property type="evidence" value="ECO:0007669"/>
    <property type="project" value="TreeGrafter"/>
</dbReference>
<feature type="region of interest" description="Disordered" evidence="1">
    <location>
        <begin position="1"/>
        <end position="37"/>
    </location>
</feature>
<sequence length="331" mass="36565">MNEFLHPSQHLEPPDTEQPSASGETPLREQGPKDKAKNKRSRLKQFFIFVTYGMIAFIVLLVGAGVALTFFFPSERLRPIAEKELTGFLKMPVSIESLDISILNGIKISGLSLGENEPFFAVDDLVLDYDLTRLLQGRFVINQILALNPKLNLISVDGVWNFQPLLELGGAEKPPPVVEEKPDATEKPAGLPALPIAIDLREFAIRNVRVNLDMDGKMKSRVEGLSLEAQGKVNQDEIDLVFKTLMVPPAQGEHNLEFYSSEGKGIDVKTLSLVNMEVSAQDLNNVRLAGSLSLQNNRFQVPDSLPVPDLSVAIDLTAFVEEQGVNIRQLL</sequence>
<accession>A0A3B1CPC4</accession>
<keyword evidence="2" id="KW-0472">Membrane</keyword>
<keyword evidence="2" id="KW-0812">Transmembrane</keyword>
<name>A0A3B1CPC4_9ZZZZ</name>
<gene>
    <name evidence="3" type="ORF">MNBD_NITROSPINAE05-479</name>
</gene>
<feature type="transmembrane region" description="Helical" evidence="2">
    <location>
        <begin position="46"/>
        <end position="72"/>
    </location>
</feature>
<proteinExistence type="predicted"/>
<dbReference type="GO" id="GO:0005886">
    <property type="term" value="C:plasma membrane"/>
    <property type="evidence" value="ECO:0007669"/>
    <property type="project" value="TreeGrafter"/>
</dbReference>
<dbReference type="PANTHER" id="PTHR30441:SF4">
    <property type="entry name" value="PROTEIN ASMA"/>
    <property type="match status" value="1"/>
</dbReference>
<dbReference type="PANTHER" id="PTHR30441">
    <property type="entry name" value="DUF748 DOMAIN-CONTAINING PROTEIN"/>
    <property type="match status" value="1"/>
</dbReference>
<protein>
    <recommendedName>
        <fullName evidence="4">AsmA domain-containing protein</fullName>
    </recommendedName>
</protein>
<dbReference type="EMBL" id="UOGG01000004">
    <property type="protein sequence ID" value="VAX26533.1"/>
    <property type="molecule type" value="Genomic_DNA"/>
</dbReference>
<evidence type="ECO:0000256" key="1">
    <source>
        <dbReference type="SAM" id="MobiDB-lite"/>
    </source>
</evidence>
<dbReference type="InterPro" id="IPR052894">
    <property type="entry name" value="AsmA-related"/>
</dbReference>
<feature type="compositionally biased region" description="Basic and acidic residues" evidence="1">
    <location>
        <begin position="26"/>
        <end position="35"/>
    </location>
</feature>
<feature type="non-terminal residue" evidence="3">
    <location>
        <position position="331"/>
    </location>
</feature>
<organism evidence="3">
    <name type="scientific">hydrothermal vent metagenome</name>
    <dbReference type="NCBI Taxonomy" id="652676"/>
    <lineage>
        <taxon>unclassified sequences</taxon>
        <taxon>metagenomes</taxon>
        <taxon>ecological metagenomes</taxon>
    </lineage>
</organism>
<keyword evidence="2" id="KW-1133">Transmembrane helix</keyword>
<evidence type="ECO:0000313" key="3">
    <source>
        <dbReference type="EMBL" id="VAX26533.1"/>
    </source>
</evidence>
<dbReference type="AlphaFoldDB" id="A0A3B1CPC4"/>